<evidence type="ECO:0000313" key="2">
    <source>
        <dbReference type="Proteomes" id="UP000018872"/>
    </source>
</evidence>
<gene>
    <name evidence="1" type="ORF">T229_01325</name>
</gene>
<organism evidence="1 2">
    <name type="scientific">Tannerella sp. oral taxon BU063 isolate Cell 5</name>
    <dbReference type="NCBI Taxonomy" id="1410950"/>
    <lineage>
        <taxon>Bacteria</taxon>
        <taxon>Pseudomonadati</taxon>
        <taxon>Bacteroidota</taxon>
        <taxon>Bacteroidia</taxon>
        <taxon>Bacteroidales</taxon>
        <taxon>Tannerellaceae</taxon>
        <taxon>Tannerella</taxon>
    </lineage>
</organism>
<reference evidence="1 2" key="1">
    <citation type="submission" date="2013-11" db="EMBL/GenBank/DDBJ databases">
        <title>Single cell genomics of uncultured Tannerella BU063 (oral taxon 286).</title>
        <authorList>
            <person name="Beall C.J."/>
            <person name="Campbell A.G."/>
            <person name="Griffen A.L."/>
            <person name="Podar M."/>
            <person name="Leys E.J."/>
        </authorList>
    </citation>
    <scope>NUCLEOTIDE SEQUENCE [LARGE SCALE GENOMIC DNA]</scope>
    <source>
        <strain evidence="1">Cell 5</strain>
    </source>
</reference>
<dbReference type="Proteomes" id="UP000018872">
    <property type="component" value="Unassembled WGS sequence"/>
</dbReference>
<accession>W2CF21</accession>
<evidence type="ECO:0000313" key="1">
    <source>
        <dbReference type="EMBL" id="ETK05710.1"/>
    </source>
</evidence>
<name>W2CF21_9BACT</name>
<dbReference type="EMBL" id="AYYC01000288">
    <property type="protein sequence ID" value="ETK05710.1"/>
    <property type="molecule type" value="Genomic_DNA"/>
</dbReference>
<proteinExistence type="predicted"/>
<sequence>MDTHLYPLQEQKFIKPKSKVIQVVFGSVMTRHIAK</sequence>
<protein>
    <submittedName>
        <fullName evidence="1">Uncharacterized protein</fullName>
    </submittedName>
</protein>
<comment type="caution">
    <text evidence="1">The sequence shown here is derived from an EMBL/GenBank/DDBJ whole genome shotgun (WGS) entry which is preliminary data.</text>
</comment>
<dbReference type="AlphaFoldDB" id="W2CF21"/>